<reference evidence="2 3" key="1">
    <citation type="journal article" date="2014" name="Genome Biol. Evol.">
        <title>Genome degeneration and adaptation in a nascent stage of symbiosis.</title>
        <authorList>
            <person name="Oakeson K.F."/>
            <person name="Gil R."/>
            <person name="Clayton A.L."/>
            <person name="Dunn D.M."/>
            <person name="von Niederhausern A.C."/>
            <person name="Hamil C."/>
            <person name="Aoyagi A."/>
            <person name="Duval B."/>
            <person name="Baca A."/>
            <person name="Silva F.J."/>
            <person name="Vallier A."/>
            <person name="Jackson D.G."/>
            <person name="Latorre A."/>
            <person name="Weiss R.B."/>
            <person name="Heddi A."/>
            <person name="Moya A."/>
            <person name="Dale C."/>
        </authorList>
    </citation>
    <scope>NUCLEOTIDE SEQUENCE [LARGE SCALE GENOMIC DNA]</scope>
    <source>
        <strain evidence="2 3">HS1</strain>
        <plasmid evidence="3">Plasmid pHS1</plasmid>
    </source>
</reference>
<dbReference type="AlphaFoldDB" id="W0I3Q0"/>
<evidence type="ECO:0000313" key="2">
    <source>
        <dbReference type="EMBL" id="AHF79095.1"/>
    </source>
</evidence>
<name>W0I3Q0_9GAMM</name>
<dbReference type="PANTHER" id="PTHR40265:SF1">
    <property type="entry name" value="GLYOXALASE-LIKE DOMAIN-CONTAINING PROTEIN"/>
    <property type="match status" value="1"/>
</dbReference>
<gene>
    <name evidence="2" type="ORF">Sant_P0048</name>
</gene>
<dbReference type="PANTHER" id="PTHR40265">
    <property type="entry name" value="BLL2707 PROTEIN"/>
    <property type="match status" value="1"/>
</dbReference>
<geneLocation type="plasmid" evidence="2 3">
    <name>pHS1</name>
</geneLocation>
<dbReference type="Proteomes" id="UP000019028">
    <property type="component" value="Plasmid pHS1"/>
</dbReference>
<keyword evidence="3" id="KW-1185">Reference proteome</keyword>
<dbReference type="KEGG" id="sod:Sant_P0048"/>
<dbReference type="EMBL" id="CP006570">
    <property type="protein sequence ID" value="AHF79095.1"/>
    <property type="molecule type" value="Genomic_DNA"/>
</dbReference>
<accession>W0I3Q0</accession>
<feature type="domain" description="Glyoxalase-like" evidence="1">
    <location>
        <begin position="6"/>
        <end position="197"/>
    </location>
</feature>
<proteinExistence type="predicted"/>
<dbReference type="HOGENOM" id="CLU_094158_0_0_6"/>
<dbReference type="PATRIC" id="fig|1239307.3.peg.4571"/>
<dbReference type="InterPro" id="IPR025870">
    <property type="entry name" value="Glyoxalase-like_dom"/>
</dbReference>
<dbReference type="Pfam" id="PF13468">
    <property type="entry name" value="Glyoxalase_3"/>
    <property type="match status" value="1"/>
</dbReference>
<keyword evidence="2" id="KW-0614">Plasmid</keyword>
<sequence>MATLTWDHVVHYVNNLDEAIAAFSANQLMAFAGGAHPGWGTHNALSYFGLTYIEFLSIRDRQEVDRAKHDALLARDIAALLPDQQILYRIALRSDNIDATYRSLQQHGLSLSPIQAGKRHDAQGNLIEWRMFTLDGEYQGVAYPIIIQWGEPDEQRLRTLRQRGIDRPHPAGRVSLFSVSLQVTRPQDVSRHWQKLFNFTADERDPTQLYIGQQKLIFTQGPQNRLTSVQLQADNASLKNKTVVVGESEYQFI</sequence>
<dbReference type="SUPFAM" id="SSF54593">
    <property type="entry name" value="Glyoxalase/Bleomycin resistance protein/Dihydroxybiphenyl dioxygenase"/>
    <property type="match status" value="1"/>
</dbReference>
<dbReference type="Gene3D" id="3.10.180.10">
    <property type="entry name" value="2,3-Dihydroxybiphenyl 1,2-Dioxygenase, domain 1"/>
    <property type="match status" value="1"/>
</dbReference>
<dbReference type="InterPro" id="IPR029068">
    <property type="entry name" value="Glyas_Bleomycin-R_OHBP_Dase"/>
</dbReference>
<dbReference type="RefSeq" id="WP_025424222.1">
    <property type="nucleotide sequence ID" value="NZ_CP006570.1"/>
</dbReference>
<evidence type="ECO:0000259" key="1">
    <source>
        <dbReference type="Pfam" id="PF13468"/>
    </source>
</evidence>
<dbReference type="OrthoDB" id="5801364at2"/>
<organism evidence="2 3">
    <name type="scientific">Sodalis praecaptivus</name>
    <dbReference type="NCBI Taxonomy" id="1239307"/>
    <lineage>
        <taxon>Bacteria</taxon>
        <taxon>Pseudomonadati</taxon>
        <taxon>Pseudomonadota</taxon>
        <taxon>Gammaproteobacteria</taxon>
        <taxon>Enterobacterales</taxon>
        <taxon>Bruguierivoracaceae</taxon>
        <taxon>Sodalis</taxon>
    </lineage>
</organism>
<protein>
    <recommendedName>
        <fullName evidence="1">Glyoxalase-like domain-containing protein</fullName>
    </recommendedName>
</protein>
<evidence type="ECO:0000313" key="3">
    <source>
        <dbReference type="Proteomes" id="UP000019028"/>
    </source>
</evidence>